<dbReference type="GO" id="GO:0022857">
    <property type="term" value="F:transmembrane transporter activity"/>
    <property type="evidence" value="ECO:0007669"/>
    <property type="project" value="TreeGrafter"/>
</dbReference>
<feature type="transmembrane region" description="Helical" evidence="7">
    <location>
        <begin position="21"/>
        <end position="44"/>
    </location>
</feature>
<feature type="transmembrane region" description="Helical" evidence="7">
    <location>
        <begin position="348"/>
        <end position="368"/>
    </location>
</feature>
<dbReference type="Proteomes" id="UP000886757">
    <property type="component" value="Unassembled WGS sequence"/>
</dbReference>
<dbReference type="AlphaFoldDB" id="A0A9D1D8S7"/>
<dbReference type="InterPro" id="IPR050250">
    <property type="entry name" value="Macrolide_Exporter_MacB"/>
</dbReference>
<keyword evidence="3 7" id="KW-0812">Transmembrane</keyword>
<accession>A0A9D1D8S7</accession>
<proteinExistence type="inferred from homology"/>
<sequence length="778" mass="85064">MRHYLDLVTISGKVHRRQSRMTRICIVLAVFLVSVLFGLADMYLRGMTEQTMHQNGDWHCRFFGIEEETAAKIAARPDTELCGWQGVISQDAGFTWKEQPVSVAGMEEEMFSQICLGSFLSGHFPVSEGEAAVPESLAEEGGLSAGDQITLKSSDGRTAQLTVTGVFSDETAAWVAGNTKTLWVTPESLPRLASNGRPQWQYVVRFSLLADIPSAIEEIEENNSIAKEQVLINQELLSVLGKLPGSNMSQMYSMAFLLSLVVMGTCVMMISSSLGSNISQRTEFFGVLRCLGASRRQILRFVRREALQWCIAAIPMGIGLGLITVWGLCSVMRNLSPVWFGYMPVWGISWPGIGAAAVLGVVTVLLAARAPAKQAARVSPLEAVTGSRRQEAVFRHGADTRFWHVETALGIHHAWAKRRGCLLMTGAFAACITLFLGFCTGVPFMKQAFMPKEWTPELSIVSDTNTCSIPAERRDDVAANPSVRRVFGRMFAYGVPASFGGDTYSSNLISYEAYQFAWTKEELAAGSVDDVARTPGLVLMVSKGDTRVKPGDTITLTIQGRQQSVTVGGILEDSPLAREDDRETLICSEETFTRLTGETGYTILDVQFRLGADSEDAAAVEALFEGGVSFQNQFTQVQQQRRLYYAFSVLIYGFLSVIVAITVFHIMNTINMGAAARARQYGFMRAIGMSGRQLTRMVAAEAAVYAVGGTALGSIGGLGLHWFFYSSLVTRTFGIPWEIPWPELCLIVGIILATTALSVRGPAKRLQEMSIAENISTQ</sequence>
<dbReference type="EMBL" id="DVGK01000052">
    <property type="protein sequence ID" value="HIR13141.1"/>
    <property type="molecule type" value="Genomic_DNA"/>
</dbReference>
<dbReference type="PANTHER" id="PTHR30572">
    <property type="entry name" value="MEMBRANE COMPONENT OF TRANSPORTER-RELATED"/>
    <property type="match status" value="1"/>
</dbReference>
<dbReference type="PANTHER" id="PTHR30572:SF4">
    <property type="entry name" value="ABC TRANSPORTER PERMEASE YTRF"/>
    <property type="match status" value="1"/>
</dbReference>
<reference evidence="10" key="2">
    <citation type="journal article" date="2021" name="PeerJ">
        <title>Extensive microbial diversity within the chicken gut microbiome revealed by metagenomics and culture.</title>
        <authorList>
            <person name="Gilroy R."/>
            <person name="Ravi A."/>
            <person name="Getino M."/>
            <person name="Pursley I."/>
            <person name="Horton D.L."/>
            <person name="Alikhan N.F."/>
            <person name="Baker D."/>
            <person name="Gharbi K."/>
            <person name="Hall N."/>
            <person name="Watson M."/>
            <person name="Adriaenssens E.M."/>
            <person name="Foster-Nyarko E."/>
            <person name="Jarju S."/>
            <person name="Secka A."/>
            <person name="Antonio M."/>
            <person name="Oren A."/>
            <person name="Chaudhuri R.R."/>
            <person name="La Ragione R."/>
            <person name="Hildebrand F."/>
            <person name="Pallen M.J."/>
        </authorList>
    </citation>
    <scope>NUCLEOTIDE SEQUENCE</scope>
    <source>
        <strain evidence="10">ChiSjej4B22-8148</strain>
    </source>
</reference>
<feature type="transmembrane region" description="Helical" evidence="7">
    <location>
        <begin position="739"/>
        <end position="759"/>
    </location>
</feature>
<feature type="transmembrane region" description="Helical" evidence="7">
    <location>
        <begin position="306"/>
        <end position="328"/>
    </location>
</feature>
<feature type="transmembrane region" description="Helical" evidence="7">
    <location>
        <begin position="251"/>
        <end position="271"/>
    </location>
</feature>
<evidence type="ECO:0000256" key="7">
    <source>
        <dbReference type="SAM" id="Phobius"/>
    </source>
</evidence>
<evidence type="ECO:0000259" key="8">
    <source>
        <dbReference type="Pfam" id="PF02687"/>
    </source>
</evidence>
<feature type="domain" description="ABC3 transporter permease C-terminal" evidence="8">
    <location>
        <begin position="257"/>
        <end position="380"/>
    </location>
</feature>
<evidence type="ECO:0000256" key="3">
    <source>
        <dbReference type="ARBA" id="ARBA00022692"/>
    </source>
</evidence>
<keyword evidence="2" id="KW-1003">Cell membrane</keyword>
<evidence type="ECO:0000256" key="5">
    <source>
        <dbReference type="ARBA" id="ARBA00023136"/>
    </source>
</evidence>
<protein>
    <submittedName>
        <fullName evidence="10">ABC transporter permease</fullName>
    </submittedName>
</protein>
<evidence type="ECO:0000313" key="10">
    <source>
        <dbReference type="EMBL" id="HIR13141.1"/>
    </source>
</evidence>
<keyword evidence="5 7" id="KW-0472">Membrane</keyword>
<evidence type="ECO:0000256" key="2">
    <source>
        <dbReference type="ARBA" id="ARBA00022475"/>
    </source>
</evidence>
<feature type="domain" description="MacB-like periplasmic core" evidence="9">
    <location>
        <begin position="23"/>
        <end position="221"/>
    </location>
</feature>
<dbReference type="Pfam" id="PF02687">
    <property type="entry name" value="FtsX"/>
    <property type="match status" value="2"/>
</dbReference>
<organism evidence="10 11">
    <name type="scientific">Candidatus Choladousia intestinavium</name>
    <dbReference type="NCBI Taxonomy" id="2840727"/>
    <lineage>
        <taxon>Bacteria</taxon>
        <taxon>Bacillati</taxon>
        <taxon>Bacillota</taxon>
        <taxon>Clostridia</taxon>
        <taxon>Lachnospirales</taxon>
        <taxon>Lachnospiraceae</taxon>
        <taxon>Lachnospiraceae incertae sedis</taxon>
        <taxon>Candidatus Choladousia</taxon>
    </lineage>
</organism>
<name>A0A9D1D8S7_9FIRM</name>
<comment type="caution">
    <text evidence="10">The sequence shown here is derived from an EMBL/GenBank/DDBJ whole genome shotgun (WGS) entry which is preliminary data.</text>
</comment>
<dbReference type="InterPro" id="IPR025857">
    <property type="entry name" value="MacB_PCD"/>
</dbReference>
<evidence type="ECO:0000313" key="11">
    <source>
        <dbReference type="Proteomes" id="UP000886757"/>
    </source>
</evidence>
<feature type="transmembrane region" description="Helical" evidence="7">
    <location>
        <begin position="702"/>
        <end position="724"/>
    </location>
</feature>
<dbReference type="GO" id="GO:0005886">
    <property type="term" value="C:plasma membrane"/>
    <property type="evidence" value="ECO:0007669"/>
    <property type="project" value="UniProtKB-SubCell"/>
</dbReference>
<feature type="domain" description="ABC3 transporter permease C-terminal" evidence="8">
    <location>
        <begin position="654"/>
        <end position="766"/>
    </location>
</feature>
<dbReference type="Pfam" id="PF12704">
    <property type="entry name" value="MacB_PCD"/>
    <property type="match status" value="1"/>
</dbReference>
<comment type="similarity">
    <text evidence="6">Belongs to the ABC-4 integral membrane protein family.</text>
</comment>
<comment type="subcellular location">
    <subcellularLocation>
        <location evidence="1">Cell membrane</location>
        <topology evidence="1">Multi-pass membrane protein</topology>
    </subcellularLocation>
</comment>
<evidence type="ECO:0000256" key="6">
    <source>
        <dbReference type="ARBA" id="ARBA00038076"/>
    </source>
</evidence>
<reference evidence="10" key="1">
    <citation type="submission" date="2020-10" db="EMBL/GenBank/DDBJ databases">
        <authorList>
            <person name="Gilroy R."/>
        </authorList>
    </citation>
    <scope>NUCLEOTIDE SEQUENCE</scope>
    <source>
        <strain evidence="10">ChiSjej4B22-8148</strain>
    </source>
</reference>
<evidence type="ECO:0000256" key="4">
    <source>
        <dbReference type="ARBA" id="ARBA00022989"/>
    </source>
</evidence>
<evidence type="ECO:0000256" key="1">
    <source>
        <dbReference type="ARBA" id="ARBA00004651"/>
    </source>
</evidence>
<gene>
    <name evidence="10" type="ORF">IAB31_04375</name>
</gene>
<keyword evidence="4 7" id="KW-1133">Transmembrane helix</keyword>
<feature type="transmembrane region" description="Helical" evidence="7">
    <location>
        <begin position="421"/>
        <end position="445"/>
    </location>
</feature>
<evidence type="ECO:0000259" key="9">
    <source>
        <dbReference type="Pfam" id="PF12704"/>
    </source>
</evidence>
<dbReference type="InterPro" id="IPR003838">
    <property type="entry name" value="ABC3_permease_C"/>
</dbReference>
<feature type="transmembrane region" description="Helical" evidence="7">
    <location>
        <begin position="643"/>
        <end position="667"/>
    </location>
</feature>